<evidence type="ECO:0000256" key="6">
    <source>
        <dbReference type="ARBA" id="ARBA00022448"/>
    </source>
</evidence>
<evidence type="ECO:0000256" key="11">
    <source>
        <dbReference type="ARBA" id="ARBA00022989"/>
    </source>
</evidence>
<dbReference type="InterPro" id="IPR020850">
    <property type="entry name" value="GED_dom"/>
</dbReference>
<dbReference type="InterPro" id="IPR045063">
    <property type="entry name" value="Dynamin_N"/>
</dbReference>
<dbReference type="CDD" id="cd08771">
    <property type="entry name" value="DLP_1"/>
    <property type="match status" value="1"/>
</dbReference>
<dbReference type="InParanoid" id="A9VBG4"/>
<comment type="pathway">
    <text evidence="3">Lipid metabolism.</text>
</comment>
<dbReference type="Pfam" id="PF00755">
    <property type="entry name" value="Carn_acyltransf"/>
    <property type="match status" value="1"/>
</dbReference>
<dbReference type="eggNOG" id="KOG0446">
    <property type="taxonomic scope" value="Eukaryota"/>
</dbReference>
<dbReference type="InterPro" id="IPR000375">
    <property type="entry name" value="Dynamin_stalk"/>
</dbReference>
<gene>
    <name evidence="22" type="ORF">MONBRDRAFT_34403</name>
</gene>
<dbReference type="STRING" id="81824.A9VBG4"/>
<keyword evidence="6" id="KW-0813">Transport</keyword>
<feature type="domain" description="GED" evidence="20">
    <location>
        <begin position="1458"/>
        <end position="1553"/>
    </location>
</feature>
<evidence type="ECO:0000256" key="9">
    <source>
        <dbReference type="ARBA" id="ARBA00022741"/>
    </source>
</evidence>
<dbReference type="FunFam" id="3.30.559.10:FF:000002">
    <property type="entry name" value="carnitine O-palmitoyltransferase 1, liver isoform"/>
    <property type="match status" value="1"/>
</dbReference>
<dbReference type="SUPFAM" id="SSF52777">
    <property type="entry name" value="CoA-dependent acyltransferases"/>
    <property type="match status" value="2"/>
</dbReference>
<dbReference type="PANTHER" id="PTHR22589:SF31">
    <property type="entry name" value="CARNITINE O-PALMITOYLTRANSFERASE"/>
    <property type="match status" value="1"/>
</dbReference>
<name>A9VBG4_MONBE</name>
<comment type="subcellular location">
    <subcellularLocation>
        <location evidence="1">Membrane</location>
        <topology evidence="1">Multi-pass membrane protein</topology>
    </subcellularLocation>
    <subcellularLocation>
        <location evidence="2">Mitochondrion membrane</location>
    </subcellularLocation>
</comment>
<proteinExistence type="inferred from homology"/>
<dbReference type="InterPro" id="IPR001401">
    <property type="entry name" value="Dynamin_GTPase"/>
</dbReference>
<dbReference type="PRINTS" id="PR00195">
    <property type="entry name" value="DYNAMIN"/>
</dbReference>
<dbReference type="InterPro" id="IPR039551">
    <property type="entry name" value="Cho/carn_acyl_trans"/>
</dbReference>
<dbReference type="Gene3D" id="3.30.559.10">
    <property type="entry name" value="Chloramphenicol acetyltransferase-like domain"/>
    <property type="match status" value="1"/>
</dbReference>
<evidence type="ECO:0000259" key="21">
    <source>
        <dbReference type="PROSITE" id="PS51718"/>
    </source>
</evidence>
<reference evidence="22 23" key="1">
    <citation type="journal article" date="2008" name="Nature">
        <title>The genome of the choanoflagellate Monosiga brevicollis and the origin of metazoans.</title>
        <authorList>
            <consortium name="JGI Sequencing"/>
            <person name="King N."/>
            <person name="Westbrook M.J."/>
            <person name="Young S.L."/>
            <person name="Kuo A."/>
            <person name="Abedin M."/>
            <person name="Chapman J."/>
            <person name="Fairclough S."/>
            <person name="Hellsten U."/>
            <person name="Isogai Y."/>
            <person name="Letunic I."/>
            <person name="Marr M."/>
            <person name="Pincus D."/>
            <person name="Putnam N."/>
            <person name="Rokas A."/>
            <person name="Wright K.J."/>
            <person name="Zuzow R."/>
            <person name="Dirks W."/>
            <person name="Good M."/>
            <person name="Goodstein D."/>
            <person name="Lemons D."/>
            <person name="Li W."/>
            <person name="Lyons J.B."/>
            <person name="Morris A."/>
            <person name="Nichols S."/>
            <person name="Richter D.J."/>
            <person name="Salamov A."/>
            <person name="Bork P."/>
            <person name="Lim W.A."/>
            <person name="Manning G."/>
            <person name="Miller W.T."/>
            <person name="McGinnis W."/>
            <person name="Shapiro H."/>
            <person name="Tjian R."/>
            <person name="Grigoriev I.V."/>
            <person name="Rokhsar D."/>
        </authorList>
    </citation>
    <scope>NUCLEOTIDE SEQUENCE [LARGE SCALE GENOMIC DNA]</scope>
    <source>
        <strain evidence="23">MX1 / ATCC 50154</strain>
    </source>
</reference>
<evidence type="ECO:0000256" key="12">
    <source>
        <dbReference type="ARBA" id="ARBA00023098"/>
    </source>
</evidence>
<comment type="similarity">
    <text evidence="19">Belongs to the TRAFAC class dynamin-like GTPase superfamily. Dynamin/Fzo/YdjA family.</text>
</comment>
<evidence type="ECO:0000256" key="17">
    <source>
        <dbReference type="ARBA" id="ARBA00048480"/>
    </source>
</evidence>
<dbReference type="EMBL" id="CH991577">
    <property type="protein sequence ID" value="EDQ85096.1"/>
    <property type="molecule type" value="Genomic_DNA"/>
</dbReference>
<accession>A9VBG4</accession>
<dbReference type="GO" id="GO:0006631">
    <property type="term" value="P:fatty acid metabolic process"/>
    <property type="evidence" value="ECO:0000318"/>
    <property type="project" value="GO_Central"/>
</dbReference>
<keyword evidence="23" id="KW-1185">Reference proteome</keyword>
<keyword evidence="8" id="KW-0812">Transmembrane</keyword>
<dbReference type="EC" id="2.3.1.21" evidence="5"/>
<evidence type="ECO:0000313" key="22">
    <source>
        <dbReference type="EMBL" id="EDQ85096.1"/>
    </source>
</evidence>
<keyword evidence="12" id="KW-0443">Lipid metabolism</keyword>
<evidence type="ECO:0000256" key="19">
    <source>
        <dbReference type="RuleBase" id="RU003932"/>
    </source>
</evidence>
<evidence type="ECO:0000256" key="10">
    <source>
        <dbReference type="ARBA" id="ARBA00022832"/>
    </source>
</evidence>
<sequence length="1554" mass="174716">MAEARAMARSEPYNRPRRNSEYAAKTYTYSTRGGVWNSGDTAMEVMTNMARGLVTSAQSRANRIQRAIVNAVFPSTTATWYLSLGSAYLLQRYVPQFHQHMIQLPLVNRLTDRFAQLSAGVLVSGTGLWLAGIWGSRTLLKWLLSYKGYLYEPVSKTSTLTIIWLMTVRLLEGFGKPLTYSFQRVLPSLPVPALSETCRRYLLSARPLMDDVEYDRMVRLAHDFEHNEGPGLQFFLKLKALWASNYVSDWWERFVYLRSRDSLMINSNYYIMDAYSWSPTHVQAARAGNLVHNLMLFKRQLDRCEIEPLLIQGAVPLCMSQHVRTFGTCRIPQLEEDVIEHYPESAHIAVYCKGRFYVVNCFDVKGVRLSPRDLEKQFDYILEDADHDADKPTFAEHHLPAMTASDRTTWANFRSDHMGEGVTRASLEAIERAVIFVVLDDSSPENPDMKDWAEGHPLAKSLLHGNGYNRWFDKSITLVIFANGRCGVNCEHSWADAPVAAYAFESMLAMEFSGTGYDDNGLNKAVPQARTEPKLPLRLKFAFDEQAESIVREAVDTATKAINDLDHRLLPFTDYSKGLMKRCKLSPDGWLQMALQLAYFRDQGRFAQTYEASMTRLFRDGRTETVRPVTDDSVAFVRAMEDPKSSKEECIALLRSAVDRHVIAFKDAMAGRGIDRHLFCLYVVSIARGIESKFLNEVLSKPWMLSTSQTPVQQTKLFDIKNNLNKISTGGGFGPVTDDGYGVSYIIGSDSLVSFHVTSKNSSDKTSSHRFAKNIEKAMADIKALFCSIMAHLPDLANEHILPLLQLNDELFRLTQHEDKINVTSIVAVGDQSSGKTSIIEALSGVNLPRGEGIVTRVPLMLKLRNAGDEAERVLLKPLNRDESISEKVISDLDRVSESVANMTDDLVGSDKDVEDKPLELTIFRKNQVDLTLIDLPGMTRVAVEGQSENIEETIKAMYKKYMDPKEAVLLNVVNATSDVTASASLQLSRTVDKDKERTLVCLTKIDLCPPKALRKALEGARKLCGPGTAFLVRNRTQEESEADMSNDEARQLEQDCLKDIFPDNAHRQGIAGLTQQLVQLQAERIHATLPKVKTAIEEALLDVRTRLRELPRKPTSEFEALREISNRLEGFVKKIKDEVQGRTSDDHALLQRGVLEDFLEGSHEVELDSARHQDIDLGDDMKLRVMLLPPTHNQDVRLSCRMASESTSSPWPEDLVVMGHVTYRTAAQTVTLPFERNNDGEIQLPGTRGITVHSVQLVLCQKSVKSTDADALLCAQLDQLAHSSPSSLERKLAGLYHESTFFSASFHAELVKRCSHLRGGDGLPGTVPANVTTEQLKRLRKDLPTLALDFVNQVAEAVSRKSHVLLAEAFQGIQAKQVVCAAAQTYLEAQAKSARHQVTRVIEWEKSVTTTNHYFMSIVSDLLSDLERGRLLVMLPGKSEPLTWADVRKESNETQELLQVQIRLCAYWKVMLKRLTDSIILATRYELVIKPFLLDEDNISSAIANVLQAEEQPFRMGMPMQGELDQIDELSERERSLVEAKTRIEEARVPSLL</sequence>
<dbReference type="KEGG" id="mbr:MONBRDRAFT_34403"/>
<protein>
    <recommendedName>
        <fullName evidence="5">carnitine O-palmitoyltransferase</fullName>
        <ecNumber evidence="5">2.3.1.21</ecNumber>
    </recommendedName>
</protein>
<dbReference type="InterPro" id="IPR042231">
    <property type="entry name" value="Cho/carn_acyl_trans_2"/>
</dbReference>
<dbReference type="Gene3D" id="3.40.50.300">
    <property type="entry name" value="P-loop containing nucleotide triphosphate hydrolases"/>
    <property type="match status" value="1"/>
</dbReference>
<dbReference type="GO" id="GO:0009437">
    <property type="term" value="P:carnitine metabolic process"/>
    <property type="evidence" value="ECO:0000318"/>
    <property type="project" value="GO_Central"/>
</dbReference>
<comment type="similarity">
    <text evidence="4">Belongs to the carnitine/choline acetyltransferase family.</text>
</comment>
<keyword evidence="10" id="KW-0276">Fatty acid metabolism</keyword>
<evidence type="ECO:0000256" key="16">
    <source>
        <dbReference type="ARBA" id="ARBA00023315"/>
    </source>
</evidence>
<feature type="active site" description="Proton acceptor" evidence="18">
    <location>
        <position position="492"/>
    </location>
</feature>
<dbReference type="PROSITE" id="PS00440">
    <property type="entry name" value="ACYLTRANSF_C_2"/>
    <property type="match status" value="1"/>
</dbReference>
<dbReference type="InterPro" id="IPR019762">
    <property type="entry name" value="Dynamin_GTPase_CS"/>
</dbReference>
<dbReference type="Proteomes" id="UP000001357">
    <property type="component" value="Unassembled WGS sequence"/>
</dbReference>
<dbReference type="eggNOG" id="KOG3716">
    <property type="taxonomic scope" value="Eukaryota"/>
</dbReference>
<organism evidence="22 23">
    <name type="scientific">Monosiga brevicollis</name>
    <name type="common">Choanoflagellate</name>
    <dbReference type="NCBI Taxonomy" id="81824"/>
    <lineage>
        <taxon>Eukaryota</taxon>
        <taxon>Choanoflagellata</taxon>
        <taxon>Craspedida</taxon>
        <taxon>Salpingoecidae</taxon>
        <taxon>Monosiga</taxon>
    </lineage>
</organism>
<dbReference type="SMART" id="SM00053">
    <property type="entry name" value="DYNc"/>
    <property type="match status" value="1"/>
</dbReference>
<feature type="domain" description="Dynamin-type G" evidence="21">
    <location>
        <begin position="820"/>
        <end position="1091"/>
    </location>
</feature>
<evidence type="ECO:0000313" key="23">
    <source>
        <dbReference type="Proteomes" id="UP000001357"/>
    </source>
</evidence>
<dbReference type="Pfam" id="PF01031">
    <property type="entry name" value="Dynamin_M"/>
    <property type="match status" value="1"/>
</dbReference>
<dbReference type="InterPro" id="IPR023213">
    <property type="entry name" value="CAT-like_dom_sf"/>
</dbReference>
<evidence type="ECO:0000256" key="7">
    <source>
        <dbReference type="ARBA" id="ARBA00022679"/>
    </source>
</evidence>
<keyword evidence="11" id="KW-1133">Transmembrane helix</keyword>
<keyword evidence="15" id="KW-0472">Membrane</keyword>
<evidence type="ECO:0000256" key="18">
    <source>
        <dbReference type="PIRSR" id="PIRSR600542-1"/>
    </source>
</evidence>
<comment type="catalytic activity">
    <reaction evidence="17">
        <text>(R)-carnitine + hexadecanoyl-CoA = O-hexadecanoyl-(R)-carnitine + CoA</text>
        <dbReference type="Rhea" id="RHEA:12661"/>
        <dbReference type="ChEBI" id="CHEBI:16347"/>
        <dbReference type="ChEBI" id="CHEBI:17490"/>
        <dbReference type="ChEBI" id="CHEBI:57287"/>
        <dbReference type="ChEBI" id="CHEBI:57379"/>
        <dbReference type="EC" id="2.3.1.21"/>
    </reaction>
    <physiologicalReaction direction="left-to-right" evidence="17">
        <dbReference type="Rhea" id="RHEA:12662"/>
    </physiologicalReaction>
</comment>
<dbReference type="GeneID" id="5895333"/>
<dbReference type="PROSITE" id="PS51388">
    <property type="entry name" value="GED"/>
    <property type="match status" value="1"/>
</dbReference>
<evidence type="ECO:0000256" key="15">
    <source>
        <dbReference type="ARBA" id="ARBA00023136"/>
    </source>
</evidence>
<dbReference type="GO" id="GO:0015909">
    <property type="term" value="P:long-chain fatty acid transport"/>
    <property type="evidence" value="ECO:0007669"/>
    <property type="project" value="UniProtKB-ARBA"/>
</dbReference>
<evidence type="ECO:0000256" key="8">
    <source>
        <dbReference type="ARBA" id="ARBA00022692"/>
    </source>
</evidence>
<dbReference type="PROSITE" id="PS00410">
    <property type="entry name" value="G_DYNAMIN_1"/>
    <property type="match status" value="1"/>
</dbReference>
<evidence type="ECO:0000256" key="1">
    <source>
        <dbReference type="ARBA" id="ARBA00004141"/>
    </source>
</evidence>
<evidence type="ECO:0000256" key="13">
    <source>
        <dbReference type="ARBA" id="ARBA00023128"/>
    </source>
</evidence>
<keyword evidence="9 19" id="KW-0547">Nucleotide-binding</keyword>
<dbReference type="InterPro" id="IPR030381">
    <property type="entry name" value="G_DYNAMIN_dom"/>
</dbReference>
<keyword evidence="7" id="KW-0808">Transferase</keyword>
<dbReference type="GO" id="GO:0005525">
    <property type="term" value="F:GTP binding"/>
    <property type="evidence" value="ECO:0007669"/>
    <property type="project" value="UniProtKB-KW"/>
</dbReference>
<evidence type="ECO:0000256" key="2">
    <source>
        <dbReference type="ARBA" id="ARBA00004325"/>
    </source>
</evidence>
<dbReference type="RefSeq" id="XP_001750100.1">
    <property type="nucleotide sequence ID" value="XM_001750048.1"/>
</dbReference>
<dbReference type="InterPro" id="IPR000542">
    <property type="entry name" value="Carn_acyl_trans"/>
</dbReference>
<evidence type="ECO:0000256" key="14">
    <source>
        <dbReference type="ARBA" id="ARBA00023134"/>
    </source>
</evidence>
<evidence type="ECO:0000256" key="4">
    <source>
        <dbReference type="ARBA" id="ARBA00005232"/>
    </source>
</evidence>
<dbReference type="PANTHER" id="PTHR22589">
    <property type="entry name" value="CARNITINE O-ACYLTRANSFERASE"/>
    <property type="match status" value="1"/>
</dbReference>
<evidence type="ECO:0000256" key="3">
    <source>
        <dbReference type="ARBA" id="ARBA00005189"/>
    </source>
</evidence>
<dbReference type="GO" id="GO:0005739">
    <property type="term" value="C:mitochondrion"/>
    <property type="evidence" value="ECO:0000318"/>
    <property type="project" value="GO_Central"/>
</dbReference>
<dbReference type="GO" id="GO:0031966">
    <property type="term" value="C:mitochondrial membrane"/>
    <property type="evidence" value="ECO:0007669"/>
    <property type="project" value="UniProtKB-SubCell"/>
</dbReference>
<dbReference type="SUPFAM" id="SSF52540">
    <property type="entry name" value="P-loop containing nucleoside triphosphate hydrolases"/>
    <property type="match status" value="1"/>
</dbReference>
<keyword evidence="14 19" id="KW-0342">GTP-binding</keyword>
<evidence type="ECO:0000259" key="20">
    <source>
        <dbReference type="PROSITE" id="PS51388"/>
    </source>
</evidence>
<dbReference type="PROSITE" id="PS51718">
    <property type="entry name" value="G_DYNAMIN_2"/>
    <property type="match status" value="1"/>
</dbReference>
<dbReference type="InterPro" id="IPR027417">
    <property type="entry name" value="P-loop_NTPase"/>
</dbReference>
<keyword evidence="16" id="KW-0012">Acyltransferase</keyword>
<keyword evidence="13" id="KW-0496">Mitochondrion</keyword>
<dbReference type="FunFam" id="3.30.559.70:FF:000001">
    <property type="entry name" value="Carnitine O-palmitoyltransferase 1, liver isoform"/>
    <property type="match status" value="1"/>
</dbReference>
<dbReference type="Gene3D" id="3.30.559.70">
    <property type="entry name" value="Choline/Carnitine o-acyltransferase, domain 2"/>
    <property type="match status" value="1"/>
</dbReference>
<dbReference type="Pfam" id="PF00350">
    <property type="entry name" value="Dynamin_N"/>
    <property type="match status" value="1"/>
</dbReference>
<dbReference type="InterPro" id="IPR022812">
    <property type="entry name" value="Dynamin"/>
</dbReference>
<evidence type="ECO:0000256" key="5">
    <source>
        <dbReference type="ARBA" id="ARBA00013243"/>
    </source>
</evidence>
<dbReference type="GO" id="GO:0003924">
    <property type="term" value="F:GTPase activity"/>
    <property type="evidence" value="ECO:0007669"/>
    <property type="project" value="InterPro"/>
</dbReference>
<dbReference type="GO" id="GO:0004095">
    <property type="term" value="F:carnitine O-palmitoyltransferase activity"/>
    <property type="evidence" value="ECO:0000318"/>
    <property type="project" value="GO_Central"/>
</dbReference>
<dbReference type="Gene3D" id="1.20.120.1240">
    <property type="entry name" value="Dynamin, middle domain"/>
    <property type="match status" value="1"/>
</dbReference>